<dbReference type="RefSeq" id="WP_172588502.1">
    <property type="nucleotide sequence ID" value="NZ_AP018738.1"/>
</dbReference>
<evidence type="ECO:0000313" key="3">
    <source>
        <dbReference type="Proteomes" id="UP000033070"/>
    </source>
</evidence>
<dbReference type="SUPFAM" id="SSF53448">
    <property type="entry name" value="Nucleotide-diphospho-sugar transferases"/>
    <property type="match status" value="1"/>
</dbReference>
<name>A0A2Z6GAE3_9PROT</name>
<dbReference type="InterPro" id="IPR029044">
    <property type="entry name" value="Nucleotide-diphossugar_trans"/>
</dbReference>
<proteinExistence type="predicted"/>
<protein>
    <submittedName>
        <fullName evidence="2">Glycosyltransferase EpsE</fullName>
    </submittedName>
</protein>
<sequence length="312" mass="35443">MSAQEKPLVTFGLIAYQQEKFIREAIVGAFAQTYSPLQIILSDDGSPDKTFKIMQEMASQYQGPHQIVLNCNKPNLGIGGHINQVMSLASGEFVVIAAGDDISQAERTDVLVRKWMEMGRGALSIHTTVRQIDESGRDLGIRKPALKSDGFLPEGIIGASHGWSTKLFELFGKLEPELMIEDQAIGFRALISDGLYFIDQPLVEYRIGGFSASSPTKKDDCKNRRWYRWIVLTRQHLLDVNKPPVADLTLSKRLEVRIKDYELLQELACTKYPLLLLWVNRASVTLFLIKRSLNYVFPRIFRITQAVRWHFK</sequence>
<dbReference type="Proteomes" id="UP000033070">
    <property type="component" value="Chromosome"/>
</dbReference>
<dbReference type="GO" id="GO:0016758">
    <property type="term" value="F:hexosyltransferase activity"/>
    <property type="evidence" value="ECO:0007669"/>
    <property type="project" value="UniProtKB-ARBA"/>
</dbReference>
<feature type="domain" description="Glycosyltransferase 2-like" evidence="1">
    <location>
        <begin position="13"/>
        <end position="135"/>
    </location>
</feature>
<dbReference type="STRING" id="1188319.OYT1_00063"/>
<dbReference type="PANTHER" id="PTHR22916:SF3">
    <property type="entry name" value="UDP-GLCNAC:BETAGAL BETA-1,3-N-ACETYLGLUCOSAMINYLTRANSFERASE-LIKE PROTEIN 1"/>
    <property type="match status" value="1"/>
</dbReference>
<organism evidence="2 3">
    <name type="scientific">Ferriphaselus amnicola</name>
    <dbReference type="NCBI Taxonomy" id="1188319"/>
    <lineage>
        <taxon>Bacteria</taxon>
        <taxon>Pseudomonadati</taxon>
        <taxon>Pseudomonadota</taxon>
        <taxon>Betaproteobacteria</taxon>
        <taxon>Nitrosomonadales</taxon>
        <taxon>Gallionellaceae</taxon>
        <taxon>Ferriphaselus</taxon>
    </lineage>
</organism>
<dbReference type="InterPro" id="IPR001173">
    <property type="entry name" value="Glyco_trans_2-like"/>
</dbReference>
<dbReference type="PANTHER" id="PTHR22916">
    <property type="entry name" value="GLYCOSYLTRANSFERASE"/>
    <property type="match status" value="1"/>
</dbReference>
<accession>A0A2Z6GAE3</accession>
<evidence type="ECO:0000259" key="1">
    <source>
        <dbReference type="Pfam" id="PF00535"/>
    </source>
</evidence>
<reference evidence="2 3" key="1">
    <citation type="submission" date="2018-06" db="EMBL/GenBank/DDBJ databases">
        <title>OYT1 Genome Sequencing.</title>
        <authorList>
            <person name="Kato S."/>
            <person name="Itoh T."/>
            <person name="Ohkuma M."/>
        </authorList>
    </citation>
    <scope>NUCLEOTIDE SEQUENCE [LARGE SCALE GENOMIC DNA]</scope>
    <source>
        <strain evidence="2 3">OYT1</strain>
    </source>
</reference>
<dbReference type="Pfam" id="PF00535">
    <property type="entry name" value="Glycos_transf_2"/>
    <property type="match status" value="1"/>
</dbReference>
<keyword evidence="2" id="KW-0808">Transferase</keyword>
<dbReference type="EMBL" id="AP018738">
    <property type="protein sequence ID" value="BBE50255.1"/>
    <property type="molecule type" value="Genomic_DNA"/>
</dbReference>
<keyword evidence="3" id="KW-1185">Reference proteome</keyword>
<gene>
    <name evidence="2" type="ORF">OYT1_ch0688</name>
</gene>
<dbReference type="Gene3D" id="3.90.550.10">
    <property type="entry name" value="Spore Coat Polysaccharide Biosynthesis Protein SpsA, Chain A"/>
    <property type="match status" value="1"/>
</dbReference>
<dbReference type="KEGG" id="fam:OYT1_ch0688"/>
<evidence type="ECO:0000313" key="2">
    <source>
        <dbReference type="EMBL" id="BBE50255.1"/>
    </source>
</evidence>
<dbReference type="AlphaFoldDB" id="A0A2Z6GAE3"/>